<dbReference type="InterPro" id="IPR024079">
    <property type="entry name" value="MetalloPept_cat_dom_sf"/>
</dbReference>
<dbReference type="Gene3D" id="2.60.120.380">
    <property type="match status" value="2"/>
</dbReference>
<accession>A0A5C5Z9B2</accession>
<dbReference type="SUPFAM" id="SSF63446">
    <property type="entry name" value="Type I dockerin domain"/>
    <property type="match status" value="1"/>
</dbReference>
<evidence type="ECO:0008006" key="7">
    <source>
        <dbReference type="Google" id="ProtNLM"/>
    </source>
</evidence>
<gene>
    <name evidence="5" type="ORF">CA13_53860</name>
</gene>
<dbReference type="Proteomes" id="UP000315010">
    <property type="component" value="Unassembled WGS sequence"/>
</dbReference>
<comment type="caution">
    <text evidence="5">The sequence shown here is derived from an EMBL/GenBank/DDBJ whole genome shotgun (WGS) entry which is preliminary data.</text>
</comment>
<keyword evidence="6" id="KW-1185">Reference proteome</keyword>
<name>A0A5C5Z9B2_9BACT</name>
<evidence type="ECO:0000256" key="1">
    <source>
        <dbReference type="SAM" id="MobiDB-lite"/>
    </source>
</evidence>
<feature type="compositionally biased region" description="Polar residues" evidence="1">
    <location>
        <begin position="2509"/>
        <end position="2520"/>
    </location>
</feature>
<sequence length="5737" mass="602743">MTSRKRTTSSTSSNTSASNSSAGTPRRRSESRSKSSQKKALRRQHILETLEARQLLAGPQLIGIQPNEGDLIVDGSVTEVAPRVLTFRFDQNQRIDPTTLDGIKIARAGQDDLFNTPDDVAINPGLVTLGDPNENEIVVRFAESLPDDKYRIEIFGYDDTGLGVTGIRNSTGELLQPRTAGARSDVVNFELRLGALVEAVVPQPVIRVLDEDGSTKELKQNRNEIVVYFNEDELFVENDAAGNPTDRSAENPRFYQLLFTQETARTTDDLLYHPDKVVYDATTNTARLFFADDINELPGVPAGGGSWRLRVGSAVDVREDLIIQPTTVDVDPAAAGDTLSTAFDIGTFGMGPGLTSAVYRESIEPQSFLIELPGGNDDPGHRELDEAAGSLLQHINSLFGPDTQDGITEISYNFNAVFDSTTAGASFLNQITDRQKDRIREALELWSVKIGVQFRETVSEGITFALGDPANLQPKLGTTIVGQGTLGARLRIDPTFDQSALVFSNQTNFQTAYGEDFLRKSAAGIGLILGLETTPDLPSQTLMSLNSGYLNASIDSLGDLEPVFPGNFDVLHGQYVHRPDSIDVDMYRFEVDFGDEDKVGTFTAETFAERLADSSMLDTTLTLFKEQKASLTTTFGVAGTLRVRFDSKLDGLLSNCLKISFVEQQGAGGVTVNRVQDSAGNDLPNAIELVVPRDTPFTANDVIAAINGDAFASSIVSATLESGDGATDISSNVTNYSPLELSGGGLVQLSRNDDYFSEDSRLSASLDGGIYYVGVAASGNDNYDPTIPESGYGGLTQGEYELNIKFEPQVDERDVIRDLDSDREGVPGLILDGDGDGIAGGANNFWFQTRPLNRTVNITDNGTQIVPGQTVQITSATGLVRTYEFVPTGGSAKAGNIPVLYNPVEQSSPEVLATALQTAINLQAVQTGVMATTNGAAIELTGDRSLALSTDSAAIEVLGRNIFVDKSAEVLSDGSLAKPFNNIANSDVPNAFDAALPGDIVRIIGNGGADQNIATEVDNYSYQIGIPDVGGGTYEDGRALEVPKDVTTMIDAGAAFKLRSAYIGVGSSTVQVDRSNGALQVLGTPRLVDLSLTNNAVPADRPVPTLIAQENVTEGGYDDGSVIFTSFFDRAVDADAAANLQSAQPGDWGGIRLRRDIDRFEGRRHIEEEAIFLDSINHAEIRYGGSRNVLIDSVPQLANPIDIFDLRPSITFTEISQSADAAISALPDSFEESSYQSPEFQASGVYTADYDRVGPDIHSNLLFDNSINGLFVRVVTAPTETPKALTVAGRFDDTDIVHYIADNIIIQGTPGGSIQDGFAPSMGLASGDQLRDGTFAVGTYNYVMTFVDSNGFESLASPTPFSFDVAANDSSIKLFSLPQVEQGSSYSTRRLYRQDTAGGPFYLVTGLDGSGQSFVDRGTRTDGVLDTTREGNRGRLDASLVVDPGMVIKTRGSRFEVGFGAQLLAEGTTQRPIVFTSVFDDRFGAGGTFDSNNDADTPGGGAVGNYGDWGGLYGSPTSTISLDHTTVAYGGGVTLLTGGQTRGFAALELHQAEGRITNSRFEFNEDGQDGAGPVGRFGRLGVTPSTIFVRGAQPIIVGTTFSNNRGSIIDIDVESLTDERVLDTGRQTGANDRFDELDDNYGPMIRYNRYEDSENESNASFRQISGMEIRGGTLTTAGVWDDTDIVHVLFDSVTVENLHSSGGLRLLSRLDESLVVKMLGSAAPHDAYLGTGLTATGSMTDISDRIGGTIHILGQPGAPVVLTSFLDDAVGAGLRPDGSPFTDTNGDGIGSRPEENDWRSVFLDQYSNDRNVSAALELELSTELAPGLNGDLETAQELGELASGPYASDDVRRLGFDVEGFLGDRQDIDTYSFIGTPGTEVWIDIDRTSYTLDTVIEVLDENGNVLARSDNSFDEISGASDVLVLDPSFEGTTTSLQTQPDVFTEFGAGGLYEDFGSTNPRDAGIHFVLPGSTADSNARSVYFFRVLSASHNPDDAGCGLTDGGYRFQLRLQEEQEFAGSVVRYTDIRYANHGIHTRGLPSSSPLLGEAQENEQINSFIASNDSIATDTGFNGTDIPGNRAQYLGNLLRSEDMVFSVGGSLSSGADIDFYQIDVDRVNGGFNSQTTGVFDIDYADGFNRPNTTLYVYYDPDGEDGAIEPSLVLIGDDSSVLDDQSSPVSGLANDLLTRGSVAPGDPFIGPVSLSGGSYFVAVVNDGLVADALLNPTTRREPLESVLRIFEDHVSSIGGGTALAPREGAFIDQTTLNPGWSVTLDRATDPGHGIGETFNGSRTNALFPPSVQTEIQFQNGTFASAQDLSLGDPLWSLADDPNIGNRSVNTSQFIPHTTVNGNTFNEIVDIYRFDVPVDGSAVTLDIDFGANPFVFDPDNLPDDFPAIPNQNDPDSVDLKLELFDANFNRIGFDSFDAVSAGQLGSLPMFVTSTFGSSLSDDPFIQQTLLAGTYFVAVSPEATTYDAGTLSFSLDQDERPTSGTYSLQVSVENHANDGGDPTNSSIHFDRSQPSGTVESVAFDLAGYGPNDQPNLYFSYFYDPGFGDDVAITARSIENPTAVALNDVTFSPSTFGSVWNQGVASLADFAGDTGIVIEFSYTSGTGIGDGLYLDDFIVGFSERGEMITGAPSGVVGISGFSDSTSNSGEYQLEVRPATSYATPNFGGSITLDTTYDTNDRLSESVTVIAPHVDQIADGDTFVLSDGVKQVTFEFDLDTVAGVAPGNIQVPYTALSTQSQIADAIRSAINSQTVQSTVQIQASDSSGSATGGNGDVRVALSGNVVGDFLSLDRSTDLPPSGTPLPNAGNGFQLPVVYNQGFGDANVERYQSQVIVENNVIRDVRAIGVYSEAGVRGFDPEDLSPARTTDSVINNNPILTRSANNPIRFSDYDPAPIGNAYPGAVRNFPTLNDAVIGGEMSGIVVRNNVIDQAGMVGIKVEGQMRPYVIDSSDFGIDSVLFGDLISDGLTMIVDAADVRVVFEFEDIGGDATTAGGSGVPGGNGFADGHVPIYYRRTSGTPGYNGGGSAGTRYETMLSIYNAFNSSILVSNGLAPLAKATLSTSMQGDDDDFFGSIFGPTNAAVYLEGVTNVQFSFSFLNPPPVPALNPFDLTGLAAVHEAPQPVSRLVNNTIFGEDGTASLNTGSPTAEPNEVLLQAVETRVGNAHTGAFTATGSIGDSTDVPAAADVDMYRVHLGAGDRLTVDVDTALGGLDAVIRVFDSSGVEVAMNDFGAAPDYLETAANPAAFDSALVNPVDPFVDFTARREDTYYVGVSSSGHDDYDAQTTSDRISGAGGTGQYNVAIEAYAPRSFVLSVDDGSNARFPAANQGIDGAALVGTTFTITQIPDRLETGNNPTNVQTFEFSNAAGGLRLANGNVNVPIRAGEAFRVADISTAIADAISGVNFVDNQGTPNPPLPNHEFGNGPDGVTGPIARVTASALGGQDGYSGGLQFFLDFHDNNTVFGHNRLAAVAGSSGVGGSSTRGDGVSELYVLVERAAEISISPEAAAAGLRLDPAAGLNIDQLYPETGILLTGGSSGTVLNNVLSNLHQGVVNEFTTFSGFFPNNTDVHPKPGSVIVTGNAFQHIETANNVFRQNMTQPFTGNGNIGITPGPSNVNGGTDDFNFTLDDDEPLFVNPAGDNFLPAPNAVIIDSAVNSITDRDTFVDVKESVGILASNVIAPSRDVYSVLRADHPVYASPHAVGETIFKDRGAVELADFVGPVAILEVPRDNDSQFIDTDGATAYVAFEDKTYKEFRIQLRDNGDASDPFLGHGIDDNTIAVPNGPGLRLAGSNVTVFEDDRLLEETIDYTFHYDSTKNIVILTPLAGVWQNDRAYRIELNGYDRNVLVAPSASQVSDGDQITITDANGGDVVFEFETGYQLLVPETISLMVPINGTNEGGVRDGGIFQIDDGTHSSVVFEFNKPGDAKLPGSVEVLLPDGPTPADPDALDAFLTEIATNIQAAIDAQVAAGSLDVDTMLDGHAVIIGAETGAIVNTRGSGLVQDVRTLSLQVPAAGASFGGVVDGDTFTINDGVETVTFEFNNAGGLNDATNVGISIVGNPNATQLAQLIQQSVAVRMRLNPLVYDTSVYLNLPLDGAASVPSGQLSLVGLSRTPTDGDLITLTPAPNADGSIDPPVIFELNRTDESPAPADDGVAIGNTAINITRLTTADEMAQLVVNAIQSVDVNGLIEANVTAEPGGQLSIGGEVGLGFDTTGVALEVTGQPSVAGTSTIEVFGPLLLQLPLVGGGGFADGSVLILKDTVGNDVVFEFNLANTPQDVAGAVPVTFNTFDPVNTLAGTLVAAINSSTAGIVSSNAGNGRVSLGRISADRVDLGGLENDPVDPTDDVPGVPQIAVRRGIVIDGETLTIRQGADSVTYEFESISNGGGVTAGNVAIPFSSTSSTGDIAESLAAAINNNRGGLQFNLNDDHPLPAEVVVDAVGDPTGAVTLNDVPGTIILTATPTGAEPTLNVVGIPGGAQPVFISPSATDEDVKRALIKAINSPSVAAFTDLNAVDRGGSTFFVENASDFSGPIDSFYLSGIKDVDGNPLEANRADNTTQFTILMPQVGLDFGDAAGPKLGTIGRYPTTLATDGPRHVAGGGLMLGSLVDVDADGRPGNQADGDNVALQVATTGSLFAVSTIDGVATITLDPSVPLASADGDTIVIDTGYAIATLEFDTDGLFDEDHFAIKSSVSDTPEMIAAAIVRAIAESPVEPASTVVSGDTVVVSGNDEDGVSFISENNPLGILNEGTGTYVTITNTDGSTYQELRYPVTVTVTGGGFVDGWIDFGADGDFDDPGDQILFSEPFDGASGSVTRTFMVPYSENPWNITDSANTFARFRVSKTGGLSPSGLALSGEVEDYSLALIPGLPPTVTPAQAARNFATPEDVALQVLDVDGSLSLATPEDDGLLVGVTDPDGDTPVIDPADVGTKMLKIGSADAGSLTLNADGTFSFVPEPEFFGEVSFVARVSDGSLISPRAITATINVMPVNDPPVAKTADVLTSVTIDEDVVTTFDRATLITPYYDAGPANEVSIGQPIIFESVGFGGVPFASSAGGSIAITSGGTELVYTPPADYNDAAGDTFTYRVADVPGEGQTSATAVKMGTVTISFTAVNDAPRVTDDFYVGDEDTPLTIPLSNATDTGVIDNDTAGPADEVAAGQTITLETTGYPKQTFKKGTVRISNGNFIYTPPANFSGVDQFAYTVLDDLGAMATGTVVVNVGGDNDSPVFVGINGNPGEDSLTFNESKSVARTETFDLSTWFTDPENDSMTYVVTSTDNSVVSAAVLNEKLTLTLPPYGFGTATLNVTATDSNGLFTNQAVAVTVIDTPDAPQVIGTFDPAATTEDVDFVGDLNSVFFDPDGSSLTYSVARIGSLINPTASEIAAGGLIESIDFVGDQMTINVFPNQFGEVELEIAANDDSFRVSDAFTFTVTPVADTPIAVNDGYSVPVGATLQVLNPSNGLLRNDSDADGDAFTVDVDSITPNDSNLTVNPDGTFVYNAGAGTVGSQVSYTYSVIDGTGLRSNTATVTFTLNQSRYQNPIDDLNSDVTADGYVSAIDALRVINMLSSPLMGGRSALPVNEIGAPPPDFVDVNGDGVVSAFDALLVINALEERPTQPLDGEGEQVAATPVSSVASAGATLSYAAMSTVNLPVRNVVAVEPEAESFVESIAVVDPRDAILEAGFEIDNAKLETVADDMSLSTTDADSMTDASSVDAAFASLLDDTSFDLDI</sequence>
<dbReference type="InterPro" id="IPR040853">
    <property type="entry name" value="RapA2_cadherin-like"/>
</dbReference>
<feature type="domain" description="GEVED" evidence="4">
    <location>
        <begin position="4789"/>
        <end position="4870"/>
    </location>
</feature>
<dbReference type="Pfam" id="PF17803">
    <property type="entry name" value="Cadherin_4"/>
    <property type="match status" value="1"/>
</dbReference>
<dbReference type="InterPro" id="IPR045474">
    <property type="entry name" value="GEVED"/>
</dbReference>
<evidence type="ECO:0000259" key="3">
    <source>
        <dbReference type="Pfam" id="PF17892"/>
    </source>
</evidence>
<evidence type="ECO:0000313" key="5">
    <source>
        <dbReference type="EMBL" id="TWT83912.1"/>
    </source>
</evidence>
<dbReference type="GO" id="GO:0000272">
    <property type="term" value="P:polysaccharide catabolic process"/>
    <property type="evidence" value="ECO:0007669"/>
    <property type="project" value="InterPro"/>
</dbReference>
<evidence type="ECO:0000259" key="2">
    <source>
        <dbReference type="Pfam" id="PF17803"/>
    </source>
</evidence>
<dbReference type="Pfam" id="PF00404">
    <property type="entry name" value="Dockerin_1"/>
    <property type="match status" value="1"/>
</dbReference>
<dbReference type="GO" id="GO:0004553">
    <property type="term" value="F:hydrolase activity, hydrolyzing O-glycosyl compounds"/>
    <property type="evidence" value="ECO:0007669"/>
    <property type="project" value="InterPro"/>
</dbReference>
<feature type="region of interest" description="Disordered" evidence="1">
    <location>
        <begin position="1"/>
        <end position="42"/>
    </location>
</feature>
<dbReference type="InterPro" id="IPR002105">
    <property type="entry name" value="Dockerin_1_rpt"/>
</dbReference>
<organism evidence="5 6">
    <name type="scientific">Novipirellula herctigrandis</name>
    <dbReference type="NCBI Taxonomy" id="2527986"/>
    <lineage>
        <taxon>Bacteria</taxon>
        <taxon>Pseudomonadati</taxon>
        <taxon>Planctomycetota</taxon>
        <taxon>Planctomycetia</taxon>
        <taxon>Pirellulales</taxon>
        <taxon>Pirellulaceae</taxon>
        <taxon>Novipirellula</taxon>
    </lineage>
</organism>
<proteinExistence type="predicted"/>
<dbReference type="OrthoDB" id="247526at2"/>
<feature type="domain" description="Cadherin-like" evidence="3">
    <location>
        <begin position="4913"/>
        <end position="4986"/>
    </location>
</feature>
<reference evidence="5 6" key="1">
    <citation type="submission" date="2019-02" db="EMBL/GenBank/DDBJ databases">
        <title>Deep-cultivation of Planctomycetes and their phenomic and genomic characterization uncovers novel biology.</title>
        <authorList>
            <person name="Wiegand S."/>
            <person name="Jogler M."/>
            <person name="Boedeker C."/>
            <person name="Pinto D."/>
            <person name="Vollmers J."/>
            <person name="Rivas-Marin E."/>
            <person name="Kohn T."/>
            <person name="Peeters S.H."/>
            <person name="Heuer A."/>
            <person name="Rast P."/>
            <person name="Oberbeckmann S."/>
            <person name="Bunk B."/>
            <person name="Jeske O."/>
            <person name="Meyerdierks A."/>
            <person name="Storesund J.E."/>
            <person name="Kallscheuer N."/>
            <person name="Luecker S."/>
            <person name="Lage O.M."/>
            <person name="Pohl T."/>
            <person name="Merkel B.J."/>
            <person name="Hornburger P."/>
            <person name="Mueller R.-W."/>
            <person name="Bruemmer F."/>
            <person name="Labrenz M."/>
            <person name="Spormann A.M."/>
            <person name="Op Den Camp H."/>
            <person name="Overmann J."/>
            <person name="Amann R."/>
            <person name="Jetten M.S.M."/>
            <person name="Mascher T."/>
            <person name="Medema M.H."/>
            <person name="Devos D.P."/>
            <person name="Kaster A.-K."/>
            <person name="Ovreas L."/>
            <person name="Rohde M."/>
            <person name="Galperin M.Y."/>
            <person name="Jogler C."/>
        </authorList>
    </citation>
    <scope>NUCLEOTIDE SEQUENCE [LARGE SCALE GENOMIC DNA]</scope>
    <source>
        <strain evidence="5 6">CA13</strain>
    </source>
</reference>
<evidence type="ECO:0000259" key="4">
    <source>
        <dbReference type="Pfam" id="PF20009"/>
    </source>
</evidence>
<dbReference type="EMBL" id="SJPJ01000001">
    <property type="protein sequence ID" value="TWT83912.1"/>
    <property type="molecule type" value="Genomic_DNA"/>
</dbReference>
<dbReference type="InterPro" id="IPR041690">
    <property type="entry name" value="Cadherin_5"/>
</dbReference>
<dbReference type="Gene3D" id="2.60.40.3440">
    <property type="match status" value="1"/>
</dbReference>
<dbReference type="Pfam" id="PF20009">
    <property type="entry name" value="GEVED"/>
    <property type="match status" value="1"/>
</dbReference>
<dbReference type="NCBIfam" id="NF012211">
    <property type="entry name" value="tand_rpt_95"/>
    <property type="match status" value="3"/>
</dbReference>
<dbReference type="InterPro" id="IPR036439">
    <property type="entry name" value="Dockerin_dom_sf"/>
</dbReference>
<dbReference type="Pfam" id="PF17892">
    <property type="entry name" value="Cadherin_5"/>
    <property type="match status" value="1"/>
</dbReference>
<feature type="compositionally biased region" description="Low complexity" evidence="1">
    <location>
        <begin position="8"/>
        <end position="22"/>
    </location>
</feature>
<dbReference type="Pfam" id="PF17963">
    <property type="entry name" value="Big_9"/>
    <property type="match status" value="1"/>
</dbReference>
<feature type="region of interest" description="Disordered" evidence="1">
    <location>
        <begin position="2500"/>
        <end position="2520"/>
    </location>
</feature>
<dbReference type="Gene3D" id="3.40.390.10">
    <property type="entry name" value="Collagenase (Catalytic Domain)"/>
    <property type="match status" value="1"/>
</dbReference>
<protein>
    <recommendedName>
        <fullName evidence="7">Dockerin type I repeat protein</fullName>
    </recommendedName>
</protein>
<dbReference type="GO" id="GO:0008237">
    <property type="term" value="F:metallopeptidase activity"/>
    <property type="evidence" value="ECO:0007669"/>
    <property type="project" value="InterPro"/>
</dbReference>
<feature type="domain" description="RapA2 cadherin-like" evidence="2">
    <location>
        <begin position="5435"/>
        <end position="5505"/>
    </location>
</feature>
<evidence type="ECO:0000313" key="6">
    <source>
        <dbReference type="Proteomes" id="UP000315010"/>
    </source>
</evidence>